<gene>
    <name evidence="2" type="ORF">UFOVP1109_10</name>
    <name evidence="3" type="ORF">UFOVP1473_49</name>
    <name evidence="4" type="ORF">UFOVP1560_1</name>
</gene>
<keyword evidence="3" id="KW-0540">Nuclease</keyword>
<evidence type="ECO:0000313" key="2">
    <source>
        <dbReference type="EMBL" id="CAB4183843.1"/>
    </source>
</evidence>
<dbReference type="Gene3D" id="3.90.320.10">
    <property type="match status" value="1"/>
</dbReference>
<evidence type="ECO:0000259" key="1">
    <source>
        <dbReference type="Pfam" id="PF09588"/>
    </source>
</evidence>
<keyword evidence="3" id="KW-0378">Hydrolase</keyword>
<dbReference type="EMBL" id="LR797056">
    <property type="protein sequence ID" value="CAB4183843.1"/>
    <property type="molecule type" value="Genomic_DNA"/>
</dbReference>
<evidence type="ECO:0000313" key="4">
    <source>
        <dbReference type="EMBL" id="CAB5229658.1"/>
    </source>
</evidence>
<proteinExistence type="predicted"/>
<dbReference type="Pfam" id="PF09588">
    <property type="entry name" value="YqaJ"/>
    <property type="match status" value="1"/>
</dbReference>
<keyword evidence="3" id="KW-0255">Endonuclease</keyword>
<evidence type="ECO:0000313" key="3">
    <source>
        <dbReference type="EMBL" id="CAB4216035.1"/>
    </source>
</evidence>
<name>A0A6J5SN74_9CAUD</name>
<dbReference type="EMBL" id="LR798410">
    <property type="protein sequence ID" value="CAB5229658.1"/>
    <property type="molecule type" value="Genomic_DNA"/>
</dbReference>
<dbReference type="InterPro" id="IPR051703">
    <property type="entry name" value="NF-kappa-B_Signaling_Reg"/>
</dbReference>
<dbReference type="SUPFAM" id="SSF52980">
    <property type="entry name" value="Restriction endonuclease-like"/>
    <property type="match status" value="1"/>
</dbReference>
<dbReference type="PANTHER" id="PTHR46609:SF6">
    <property type="entry name" value="EXONUCLEASE, PHAGE-TYPE_RECB, C-TERMINAL DOMAIN-CONTAINING PROTEIN-RELATED"/>
    <property type="match status" value="1"/>
</dbReference>
<dbReference type="InterPro" id="IPR019080">
    <property type="entry name" value="YqaJ_viral_recombinase"/>
</dbReference>
<sequence>MKVIDAVQGTPEWLSARAGKVTASMISAVLMKPETAGFRDYQAQLVAEILTGKPQGSDYTNVHMQYGTETEPLARSAYEAETGFSVDEVGLCIHPTIERAGASPDGLVGNSGLVEIKCPKVATHLAYQIAGVVPAGYKNQMIWQMACTGRDWCDFVSFRPDLPEHLQLFIVRFKRDSAKILELETAVISFLSTVDAMLAKLKKV</sequence>
<dbReference type="GO" id="GO:0004519">
    <property type="term" value="F:endonuclease activity"/>
    <property type="evidence" value="ECO:0007669"/>
    <property type="project" value="UniProtKB-KW"/>
</dbReference>
<protein>
    <submittedName>
        <fullName evidence="3">Phage_rel_nuc, putative phage-type endonuclease</fullName>
    </submittedName>
</protein>
<dbReference type="EMBL" id="LR797433">
    <property type="protein sequence ID" value="CAB4216035.1"/>
    <property type="molecule type" value="Genomic_DNA"/>
</dbReference>
<dbReference type="InterPro" id="IPR017482">
    <property type="entry name" value="Lambda-type_endonuclease"/>
</dbReference>
<dbReference type="PANTHER" id="PTHR46609">
    <property type="entry name" value="EXONUCLEASE, PHAGE-TYPE/RECB, C-TERMINAL DOMAIN-CONTAINING PROTEIN"/>
    <property type="match status" value="1"/>
</dbReference>
<dbReference type="CDD" id="cd22343">
    <property type="entry name" value="PDDEXK_lambda_exonuclease-like"/>
    <property type="match status" value="1"/>
</dbReference>
<accession>A0A6J5SN74</accession>
<organism evidence="3">
    <name type="scientific">uncultured Caudovirales phage</name>
    <dbReference type="NCBI Taxonomy" id="2100421"/>
    <lineage>
        <taxon>Viruses</taxon>
        <taxon>Duplodnaviria</taxon>
        <taxon>Heunggongvirae</taxon>
        <taxon>Uroviricota</taxon>
        <taxon>Caudoviricetes</taxon>
        <taxon>Peduoviridae</taxon>
        <taxon>Maltschvirus</taxon>
        <taxon>Maltschvirus maltsch</taxon>
    </lineage>
</organism>
<dbReference type="NCBIfam" id="TIGR03033">
    <property type="entry name" value="phage_rel_nuc"/>
    <property type="match status" value="1"/>
</dbReference>
<dbReference type="InterPro" id="IPR011335">
    <property type="entry name" value="Restrct_endonuc-II-like"/>
</dbReference>
<dbReference type="InterPro" id="IPR011604">
    <property type="entry name" value="PDDEXK-like_dom_sf"/>
</dbReference>
<feature type="domain" description="YqaJ viral recombinase" evidence="1">
    <location>
        <begin position="12"/>
        <end position="150"/>
    </location>
</feature>
<reference evidence="3" key="1">
    <citation type="submission" date="2020-05" db="EMBL/GenBank/DDBJ databases">
        <authorList>
            <person name="Chiriac C."/>
            <person name="Salcher M."/>
            <person name="Ghai R."/>
            <person name="Kavagutti S V."/>
        </authorList>
    </citation>
    <scope>NUCLEOTIDE SEQUENCE</scope>
</reference>